<dbReference type="OMA" id="REPEYYE"/>
<accession>R7Z1Z5</accession>
<protein>
    <recommendedName>
        <fullName evidence="4">IgE-binding protein</fullName>
    </recommendedName>
</protein>
<name>R7Z1Z5_CONA1</name>
<dbReference type="AlphaFoldDB" id="R7Z1Z5"/>
<dbReference type="eggNOG" id="ENOG502SPAV">
    <property type="taxonomic scope" value="Eukaryota"/>
</dbReference>
<dbReference type="PANTHER" id="PTHR42047">
    <property type="entry name" value="PROTEIN, PUTATIVE (AFU_ORTHOLOGUE AFUA_6G03560)-RELATED"/>
    <property type="match status" value="1"/>
</dbReference>
<dbReference type="GeneID" id="19904552"/>
<gene>
    <name evidence="2" type="ORF">W97_07241</name>
</gene>
<feature type="signal peptide" evidence="1">
    <location>
        <begin position="1"/>
        <end position="19"/>
    </location>
</feature>
<dbReference type="EMBL" id="JH767593">
    <property type="protein sequence ID" value="EON68093.1"/>
    <property type="molecule type" value="Genomic_DNA"/>
</dbReference>
<sequence length="226" mass="25391">MLLINLLFSGVLLFPVALAVPHGRDREPEYYERPNTYTLTVYKKDDPKYNGLKVEGSNMGLFAASTASYCPDSVRQSGSCPNGTELAFSGQFYPHSIVPGGQEFYVAYDGEPAITRQHSHSFPPNSYPYYYGWTWTAFEKKRGRKFIERCPRRDPIYDCRQPSGYWTFKAPDGPAGYKGGLMACPSKYVPEQTSVWMVTPGFAQQGCVKLDGLATHNYTGPPVWAY</sequence>
<evidence type="ECO:0000313" key="3">
    <source>
        <dbReference type="Proteomes" id="UP000016924"/>
    </source>
</evidence>
<feature type="chain" id="PRO_5004450292" description="IgE-binding protein" evidence="1">
    <location>
        <begin position="20"/>
        <end position="226"/>
    </location>
</feature>
<proteinExistence type="predicted"/>
<organism evidence="2 3">
    <name type="scientific">Coniosporium apollinis (strain CBS 100218)</name>
    <name type="common">Rock-inhabiting black yeast</name>
    <dbReference type="NCBI Taxonomy" id="1168221"/>
    <lineage>
        <taxon>Eukaryota</taxon>
        <taxon>Fungi</taxon>
        <taxon>Dikarya</taxon>
        <taxon>Ascomycota</taxon>
        <taxon>Pezizomycotina</taxon>
        <taxon>Dothideomycetes</taxon>
        <taxon>Dothideomycetes incertae sedis</taxon>
        <taxon>Coniosporium</taxon>
    </lineage>
</organism>
<evidence type="ECO:0008006" key="4">
    <source>
        <dbReference type="Google" id="ProtNLM"/>
    </source>
</evidence>
<dbReference type="PANTHER" id="PTHR42047:SF1">
    <property type="entry name" value="PROTEIN, PUTATIVE (AFU_ORTHOLOGUE AFUA_6G03560)-RELATED"/>
    <property type="match status" value="1"/>
</dbReference>
<keyword evidence="3" id="KW-1185">Reference proteome</keyword>
<reference evidence="3" key="1">
    <citation type="submission" date="2012-06" db="EMBL/GenBank/DDBJ databases">
        <title>The genome sequence of Coniosporium apollinis CBS 100218.</title>
        <authorList>
            <consortium name="The Broad Institute Genome Sequencing Platform"/>
            <person name="Cuomo C."/>
            <person name="Gorbushina A."/>
            <person name="Noack S."/>
            <person name="Walker B."/>
            <person name="Young S.K."/>
            <person name="Zeng Q."/>
            <person name="Gargeya S."/>
            <person name="Fitzgerald M."/>
            <person name="Haas B."/>
            <person name="Abouelleil A."/>
            <person name="Alvarado L."/>
            <person name="Arachchi H.M."/>
            <person name="Berlin A.M."/>
            <person name="Chapman S.B."/>
            <person name="Goldberg J."/>
            <person name="Griggs A."/>
            <person name="Gujja S."/>
            <person name="Hansen M."/>
            <person name="Howarth C."/>
            <person name="Imamovic A."/>
            <person name="Larimer J."/>
            <person name="McCowan C."/>
            <person name="Montmayeur A."/>
            <person name="Murphy C."/>
            <person name="Neiman D."/>
            <person name="Pearson M."/>
            <person name="Priest M."/>
            <person name="Roberts A."/>
            <person name="Saif S."/>
            <person name="Shea T."/>
            <person name="Sisk P."/>
            <person name="Sykes S."/>
            <person name="Wortman J."/>
            <person name="Nusbaum C."/>
            <person name="Birren B."/>
        </authorList>
    </citation>
    <scope>NUCLEOTIDE SEQUENCE [LARGE SCALE GENOMIC DNA]</scope>
    <source>
        <strain evidence="3">CBS 100218</strain>
    </source>
</reference>
<dbReference type="Proteomes" id="UP000016924">
    <property type="component" value="Unassembled WGS sequence"/>
</dbReference>
<dbReference type="InterPro" id="IPR052820">
    <property type="entry name" value="PhiA_domain"/>
</dbReference>
<evidence type="ECO:0000313" key="2">
    <source>
        <dbReference type="EMBL" id="EON68093.1"/>
    </source>
</evidence>
<evidence type="ECO:0000256" key="1">
    <source>
        <dbReference type="SAM" id="SignalP"/>
    </source>
</evidence>
<dbReference type="HOGENOM" id="CLU_1224700_0_0_1"/>
<dbReference type="RefSeq" id="XP_007783410.1">
    <property type="nucleotide sequence ID" value="XM_007785220.1"/>
</dbReference>
<dbReference type="OrthoDB" id="5430620at2759"/>
<keyword evidence="1" id="KW-0732">Signal</keyword>